<dbReference type="KEGG" id="slk:SLUN_34785"/>
<evidence type="ECO:0000259" key="2">
    <source>
        <dbReference type="Pfam" id="PF13581"/>
    </source>
</evidence>
<sequence>MRAQRHVPRRAARATYTLPQAETSARWARHLTTAFLTSGCGEEVSGGQVEDATLVVSELVTNATRHGRSACRLRLRVGTGLVTVEVEDSSPIPPRLCSAQETDEGGRGIAMVRELAQHFAVRGGPGGGKTVQAVLAAS</sequence>
<keyword evidence="1" id="KW-0723">Serine/threonine-protein kinase</keyword>
<dbReference type="OrthoDB" id="5184679at2"/>
<dbReference type="Gene3D" id="3.30.565.10">
    <property type="entry name" value="Histidine kinase-like ATPase, C-terminal domain"/>
    <property type="match status" value="1"/>
</dbReference>
<reference evidence="3 4" key="1">
    <citation type="submission" date="2018-01" db="EMBL/GenBank/DDBJ databases">
        <title>Complete genome sequence of Streptomyces lunaelactis MM109T, a Ferroverdin A producer isolated from cave moonmilk deposits.</title>
        <authorList>
            <person name="Naome A."/>
            <person name="Martinet L."/>
            <person name="Maciejewska M."/>
            <person name="Anderssen S."/>
            <person name="Adam D."/>
            <person name="Tenconi E."/>
            <person name="Deflandre B."/>
            <person name="Arguelles-Arias A."/>
            <person name="Calusinska M."/>
            <person name="Copieters W."/>
            <person name="Karim L."/>
            <person name="Hanikenne M."/>
            <person name="Baurain D."/>
            <person name="van Wezel G."/>
            <person name="Smargiasso N."/>
            <person name="de Pauw E."/>
            <person name="Delfosse P."/>
            <person name="Rigali S."/>
        </authorList>
    </citation>
    <scope>NUCLEOTIDE SEQUENCE [LARGE SCALE GENOMIC DNA]</scope>
    <source>
        <strain evidence="3 4">MM109</strain>
    </source>
</reference>
<keyword evidence="3" id="KW-0547">Nucleotide-binding</keyword>
<dbReference type="GO" id="GO:0005524">
    <property type="term" value="F:ATP binding"/>
    <property type="evidence" value="ECO:0007669"/>
    <property type="project" value="UniProtKB-KW"/>
</dbReference>
<keyword evidence="1" id="KW-0418">Kinase</keyword>
<dbReference type="InterPro" id="IPR036890">
    <property type="entry name" value="HATPase_C_sf"/>
</dbReference>
<protein>
    <submittedName>
        <fullName evidence="3">ATP-binding protein</fullName>
    </submittedName>
</protein>
<gene>
    <name evidence="3" type="ORF">SLUN_34785</name>
</gene>
<accession>A0A2R4TBV4</accession>
<dbReference type="Pfam" id="PF13581">
    <property type="entry name" value="HATPase_c_2"/>
    <property type="match status" value="1"/>
</dbReference>
<proteinExistence type="predicted"/>
<organism evidence="3 4">
    <name type="scientific">Streptomyces lunaelactis</name>
    <dbReference type="NCBI Taxonomy" id="1535768"/>
    <lineage>
        <taxon>Bacteria</taxon>
        <taxon>Bacillati</taxon>
        <taxon>Actinomycetota</taxon>
        <taxon>Actinomycetes</taxon>
        <taxon>Kitasatosporales</taxon>
        <taxon>Streptomycetaceae</taxon>
        <taxon>Streptomyces</taxon>
    </lineage>
</organism>
<evidence type="ECO:0000256" key="1">
    <source>
        <dbReference type="ARBA" id="ARBA00022527"/>
    </source>
</evidence>
<dbReference type="PANTHER" id="PTHR35526">
    <property type="entry name" value="ANTI-SIGMA-F FACTOR RSBW-RELATED"/>
    <property type="match status" value="1"/>
</dbReference>
<dbReference type="CDD" id="cd16936">
    <property type="entry name" value="HATPase_RsbW-like"/>
    <property type="match status" value="1"/>
</dbReference>
<feature type="domain" description="Histidine kinase/HSP90-like ATPase" evidence="2">
    <location>
        <begin position="22"/>
        <end position="132"/>
    </location>
</feature>
<dbReference type="SUPFAM" id="SSF55874">
    <property type="entry name" value="ATPase domain of HSP90 chaperone/DNA topoisomerase II/histidine kinase"/>
    <property type="match status" value="1"/>
</dbReference>
<evidence type="ECO:0000313" key="3">
    <source>
        <dbReference type="EMBL" id="AVZ76612.1"/>
    </source>
</evidence>
<dbReference type="GO" id="GO:0004674">
    <property type="term" value="F:protein serine/threonine kinase activity"/>
    <property type="evidence" value="ECO:0007669"/>
    <property type="project" value="UniProtKB-KW"/>
</dbReference>
<keyword evidence="1" id="KW-0808">Transferase</keyword>
<dbReference type="PANTHER" id="PTHR35526:SF3">
    <property type="entry name" value="ANTI-SIGMA-F FACTOR RSBW"/>
    <property type="match status" value="1"/>
</dbReference>
<name>A0A2R4TBV4_9ACTN</name>
<dbReference type="AlphaFoldDB" id="A0A2R4TBV4"/>
<keyword evidence="4" id="KW-1185">Reference proteome</keyword>
<dbReference type="RefSeq" id="WP_108153901.1">
    <property type="nucleotide sequence ID" value="NZ_CP026304.1"/>
</dbReference>
<keyword evidence="3" id="KW-0067">ATP-binding</keyword>
<dbReference type="InterPro" id="IPR050267">
    <property type="entry name" value="Anti-sigma-factor_SerPK"/>
</dbReference>
<dbReference type="GeneID" id="55660417"/>
<dbReference type="Proteomes" id="UP000244201">
    <property type="component" value="Chromosome"/>
</dbReference>
<dbReference type="InterPro" id="IPR003594">
    <property type="entry name" value="HATPase_dom"/>
</dbReference>
<dbReference type="EMBL" id="CP026304">
    <property type="protein sequence ID" value="AVZ76612.1"/>
    <property type="molecule type" value="Genomic_DNA"/>
</dbReference>
<evidence type="ECO:0000313" key="4">
    <source>
        <dbReference type="Proteomes" id="UP000244201"/>
    </source>
</evidence>